<comment type="caution">
    <text evidence="1">The sequence shown here is derived from an EMBL/GenBank/DDBJ whole genome shotgun (WGS) entry which is preliminary data.</text>
</comment>
<dbReference type="SUPFAM" id="SSF56784">
    <property type="entry name" value="HAD-like"/>
    <property type="match status" value="1"/>
</dbReference>
<evidence type="ECO:0000313" key="2">
    <source>
        <dbReference type="Proteomes" id="UP000247792"/>
    </source>
</evidence>
<dbReference type="GO" id="GO:0000287">
    <property type="term" value="F:magnesium ion binding"/>
    <property type="evidence" value="ECO:0007669"/>
    <property type="project" value="TreeGrafter"/>
</dbReference>
<dbReference type="AlphaFoldDB" id="A0A318K3A7"/>
<dbReference type="RefSeq" id="WP_110254106.1">
    <property type="nucleotide sequence ID" value="NZ_QJKB01000001.1"/>
</dbReference>
<dbReference type="GO" id="GO:0016791">
    <property type="term" value="F:phosphatase activity"/>
    <property type="evidence" value="ECO:0007669"/>
    <property type="project" value="TreeGrafter"/>
</dbReference>
<dbReference type="PANTHER" id="PTHR10000:SF8">
    <property type="entry name" value="HAD SUPERFAMILY HYDROLASE-LIKE, TYPE 3"/>
    <property type="match status" value="1"/>
</dbReference>
<dbReference type="CDD" id="cd01427">
    <property type="entry name" value="HAD_like"/>
    <property type="match status" value="1"/>
</dbReference>
<protein>
    <recommendedName>
        <fullName evidence="3">Sucrose phosphatase-like domain-containing protein</fullName>
    </recommendedName>
</protein>
<organism evidence="1 2">
    <name type="scientific">Undibacterium pigrum</name>
    <dbReference type="NCBI Taxonomy" id="401470"/>
    <lineage>
        <taxon>Bacteria</taxon>
        <taxon>Pseudomonadati</taxon>
        <taxon>Pseudomonadota</taxon>
        <taxon>Betaproteobacteria</taxon>
        <taxon>Burkholderiales</taxon>
        <taxon>Oxalobacteraceae</taxon>
        <taxon>Undibacterium</taxon>
    </lineage>
</organism>
<evidence type="ECO:0008006" key="3">
    <source>
        <dbReference type="Google" id="ProtNLM"/>
    </source>
</evidence>
<sequence length="267" mass="29690">MSMQVLSSWPVEQRRQVRGILTDIDDTFSSHGKLTVAALAALDRAKTAGLRRIAVTGRPTYWTLPLLRLCDFDAVIAENGASAFWLDEEGRQQAIYYADAATRSQHRQRLLDFADIMRRHFPDVLPAADAAQRIGDLAFDIAENIPAIPLSQLNEVVALIREHGFHATTSSIHAHASVAPFSKQSMSLRVLHEVFGVDDDDAKKTYVFIGDSANDASMFAHYPLSVGVANIRKYLDRFEAHPAYVCQAECGEGFVELVDFLLKDKNE</sequence>
<dbReference type="Pfam" id="PF08282">
    <property type="entry name" value="Hydrolase_3"/>
    <property type="match status" value="1"/>
</dbReference>
<accession>A0A318K3A7</accession>
<evidence type="ECO:0000313" key="1">
    <source>
        <dbReference type="EMBL" id="PXX47774.1"/>
    </source>
</evidence>
<dbReference type="Gene3D" id="3.40.50.1000">
    <property type="entry name" value="HAD superfamily/HAD-like"/>
    <property type="match status" value="2"/>
</dbReference>
<dbReference type="Proteomes" id="UP000247792">
    <property type="component" value="Unassembled WGS sequence"/>
</dbReference>
<name>A0A318K3A7_9BURK</name>
<proteinExistence type="predicted"/>
<dbReference type="InterPro" id="IPR036412">
    <property type="entry name" value="HAD-like_sf"/>
</dbReference>
<dbReference type="GO" id="GO:0005829">
    <property type="term" value="C:cytosol"/>
    <property type="evidence" value="ECO:0007669"/>
    <property type="project" value="TreeGrafter"/>
</dbReference>
<reference evidence="1 2" key="1">
    <citation type="submission" date="2018-05" db="EMBL/GenBank/DDBJ databases">
        <title>Genomic Encyclopedia of Type Strains, Phase IV (KMG-IV): sequencing the most valuable type-strain genomes for metagenomic binning, comparative biology and taxonomic classification.</title>
        <authorList>
            <person name="Goeker M."/>
        </authorList>
    </citation>
    <scope>NUCLEOTIDE SEQUENCE [LARGE SCALE GENOMIC DNA]</scope>
    <source>
        <strain evidence="1 2">DSM 19792</strain>
    </source>
</reference>
<dbReference type="OrthoDB" id="5292903at2"/>
<dbReference type="PANTHER" id="PTHR10000">
    <property type="entry name" value="PHOSPHOSERINE PHOSPHATASE"/>
    <property type="match status" value="1"/>
</dbReference>
<keyword evidence="2" id="KW-1185">Reference proteome</keyword>
<dbReference type="InterPro" id="IPR023214">
    <property type="entry name" value="HAD_sf"/>
</dbReference>
<gene>
    <name evidence="1" type="ORF">DFR42_1011372</name>
</gene>
<dbReference type="EMBL" id="QJKB01000001">
    <property type="protein sequence ID" value="PXX47774.1"/>
    <property type="molecule type" value="Genomic_DNA"/>
</dbReference>